<proteinExistence type="predicted"/>
<evidence type="ECO:0000256" key="6">
    <source>
        <dbReference type="ARBA" id="ARBA00023136"/>
    </source>
</evidence>
<comment type="caution">
    <text evidence="8">The sequence shown here is derived from an EMBL/GenBank/DDBJ whole genome shotgun (WGS) entry which is preliminary data.</text>
</comment>
<organism evidence="8 9">
    <name type="scientific">Metschnikowia pulcherrima</name>
    <dbReference type="NCBI Taxonomy" id="27326"/>
    <lineage>
        <taxon>Eukaryota</taxon>
        <taxon>Fungi</taxon>
        <taxon>Dikarya</taxon>
        <taxon>Ascomycota</taxon>
        <taxon>Saccharomycotina</taxon>
        <taxon>Pichiomycetes</taxon>
        <taxon>Metschnikowiaceae</taxon>
        <taxon>Metschnikowia</taxon>
    </lineage>
</organism>
<evidence type="ECO:0000256" key="1">
    <source>
        <dbReference type="ARBA" id="ARBA00004294"/>
    </source>
</evidence>
<protein>
    <recommendedName>
        <fullName evidence="7">Mitochondrial outer membrane transport complex Sam37/metaxin N-terminal domain-containing protein</fullName>
    </recommendedName>
</protein>
<gene>
    <name evidence="8" type="ORF">HF325_000944</name>
</gene>
<dbReference type="GO" id="GO:0015031">
    <property type="term" value="P:protein transport"/>
    <property type="evidence" value="ECO:0007669"/>
    <property type="project" value="UniProtKB-KW"/>
</dbReference>
<evidence type="ECO:0000256" key="3">
    <source>
        <dbReference type="ARBA" id="ARBA00022787"/>
    </source>
</evidence>
<dbReference type="AlphaFoldDB" id="A0A8H7LHX3"/>
<keyword evidence="6" id="KW-0472">Membrane</keyword>
<dbReference type="InterPro" id="IPR050931">
    <property type="entry name" value="Mito_Protein_Transport_Metaxin"/>
</dbReference>
<keyword evidence="3" id="KW-1000">Mitochondrion outer membrane</keyword>
<evidence type="ECO:0000313" key="9">
    <source>
        <dbReference type="Proteomes" id="UP000649328"/>
    </source>
</evidence>
<dbReference type="OrthoDB" id="5835136at2759"/>
<keyword evidence="2" id="KW-0813">Transport</keyword>
<evidence type="ECO:0000256" key="4">
    <source>
        <dbReference type="ARBA" id="ARBA00022927"/>
    </source>
</evidence>
<comment type="subcellular location">
    <subcellularLocation>
        <location evidence="1">Mitochondrion outer membrane</location>
    </subcellularLocation>
</comment>
<keyword evidence="5" id="KW-0496">Mitochondrion</keyword>
<dbReference type="PANTHER" id="PTHR12289:SF41">
    <property type="entry name" value="FAILED AXON CONNECTIONS-RELATED"/>
    <property type="match status" value="1"/>
</dbReference>
<evidence type="ECO:0000259" key="7">
    <source>
        <dbReference type="Pfam" id="PF10568"/>
    </source>
</evidence>
<accession>A0A8H7LHX3</accession>
<dbReference type="Pfam" id="PF10568">
    <property type="entry name" value="Tom37"/>
    <property type="match status" value="1"/>
</dbReference>
<name>A0A8H7LHX3_9ASCO</name>
<feature type="domain" description="Mitochondrial outer membrane transport complex Sam37/metaxin N-terminal" evidence="7">
    <location>
        <begin position="20"/>
        <end position="150"/>
    </location>
</feature>
<sequence length="339" mass="38963">MELHVWGKSSISIIDPESRAAAWLLCLHLAPQDVAFKIVPSSNTNIAVTNKLPVLIVRRSGVSQKYEGFSCISSFVSENYPSDTKFIPDGKLSSLELLANIAFTTYLSRTFHYINQYNLYVNSKNYELYTRKLFLKYLPFPMMYNQPLKFHEQACEQVQIVGLGVNQTLLFSFASEKEVADTELVHCDSDEDEDEVAISALHEKVILTKEKNKALLRETKNTLRCLRLLDGYVSHVVGLFKELNEEAPVEFAHLFRPKKISSSELLLYSYFYSLTSIALPDRFVARYLETKFPAFWRFANTITEALNLTLKKEHFRDAQGAEVPSLWNEVNYMLGLYKY</sequence>
<dbReference type="EMBL" id="JACBPP010000001">
    <property type="protein sequence ID" value="KAF8005487.1"/>
    <property type="molecule type" value="Genomic_DNA"/>
</dbReference>
<evidence type="ECO:0000313" key="8">
    <source>
        <dbReference type="EMBL" id="KAF8005487.1"/>
    </source>
</evidence>
<reference evidence="8" key="1">
    <citation type="submission" date="2020-10" db="EMBL/GenBank/DDBJ databases">
        <title>The Whole-Genome Sequence of Metschnikowia persimmonesis, a Novel Endophytic Yeast Species Isolated from Medicinal Plant Diospyros kaki Thumb.</title>
        <authorList>
            <person name="Rahmat E."/>
            <person name="Kang Y."/>
        </authorList>
    </citation>
    <scope>NUCLEOTIDE SEQUENCE</scope>
    <source>
        <strain evidence="8">KIOM G15050</strain>
    </source>
</reference>
<keyword evidence="9" id="KW-1185">Reference proteome</keyword>
<dbReference type="GO" id="GO:0001401">
    <property type="term" value="C:SAM complex"/>
    <property type="evidence" value="ECO:0007669"/>
    <property type="project" value="InterPro"/>
</dbReference>
<dbReference type="PANTHER" id="PTHR12289">
    <property type="entry name" value="METAXIN RELATED"/>
    <property type="match status" value="1"/>
</dbReference>
<keyword evidence="4" id="KW-0653">Protein transport</keyword>
<evidence type="ECO:0000256" key="2">
    <source>
        <dbReference type="ARBA" id="ARBA00022448"/>
    </source>
</evidence>
<evidence type="ECO:0000256" key="5">
    <source>
        <dbReference type="ARBA" id="ARBA00023128"/>
    </source>
</evidence>
<dbReference type="GO" id="GO:0007005">
    <property type="term" value="P:mitochondrion organization"/>
    <property type="evidence" value="ECO:0007669"/>
    <property type="project" value="TreeGrafter"/>
</dbReference>
<dbReference type="Proteomes" id="UP000649328">
    <property type="component" value="Unassembled WGS sequence"/>
</dbReference>
<dbReference type="InterPro" id="IPR019564">
    <property type="entry name" value="Sam37/metaxin_N"/>
</dbReference>